<feature type="domain" description="G-protein coupled receptors family 1 profile" evidence="16">
    <location>
        <begin position="146"/>
        <end position="409"/>
    </location>
</feature>
<evidence type="ECO:0000256" key="14">
    <source>
        <dbReference type="SAM" id="MobiDB-lite"/>
    </source>
</evidence>
<dbReference type="GO" id="GO:0045028">
    <property type="term" value="F:G protein-coupled purinergic nucleotide receptor activity"/>
    <property type="evidence" value="ECO:0007669"/>
    <property type="project" value="TreeGrafter"/>
</dbReference>
<evidence type="ECO:0000256" key="1">
    <source>
        <dbReference type="ARBA" id="ARBA00004651"/>
    </source>
</evidence>
<feature type="transmembrane region" description="Helical" evidence="15">
    <location>
        <begin position="133"/>
        <end position="155"/>
    </location>
</feature>
<comment type="function">
    <text evidence="12">G-protein-coupled receptor of lysophosphatidylserine (LysoPS) that plays different roles in immune response. Acts a damage-sensing receptor that triggers tissue repair upon recognition of dying neutrophils. Mechanistically, apoptotic neutrophils release lysophosphatydilserine that are recognized by type 3 innate lymphoid cells (ILC3s) via GPR34, which activates downstream PI3K-AKT and RAS-ERK signaling pathways leading to STAT3 activation and IL-22 production. Plays an important role in microglial function, controlling morphology and phagocytosis.</text>
</comment>
<evidence type="ECO:0000256" key="12">
    <source>
        <dbReference type="ARBA" id="ARBA00045234"/>
    </source>
</evidence>
<feature type="transmembrane region" description="Helical" evidence="15">
    <location>
        <begin position="393"/>
        <end position="412"/>
    </location>
</feature>
<comment type="similarity">
    <text evidence="13">Belongs to the G-protein coupled receptor 1 family.</text>
</comment>
<reference evidence="17 18" key="1">
    <citation type="submission" date="2019-03" db="EMBL/GenBank/DDBJ databases">
        <title>First draft genome of Liparis tanakae, snailfish: a comprehensive survey of snailfish specific genes.</title>
        <authorList>
            <person name="Kim W."/>
            <person name="Song I."/>
            <person name="Jeong J.-H."/>
            <person name="Kim D."/>
            <person name="Kim S."/>
            <person name="Ryu S."/>
            <person name="Song J.Y."/>
            <person name="Lee S.K."/>
        </authorList>
    </citation>
    <scope>NUCLEOTIDE SEQUENCE [LARGE SCALE GENOMIC DNA]</scope>
    <source>
        <tissue evidence="17">Muscle</tissue>
    </source>
</reference>
<evidence type="ECO:0000256" key="10">
    <source>
        <dbReference type="ARBA" id="ARBA00023224"/>
    </source>
</evidence>
<evidence type="ECO:0000256" key="7">
    <source>
        <dbReference type="ARBA" id="ARBA00023157"/>
    </source>
</evidence>
<keyword evidence="8 13" id="KW-0675">Receptor</keyword>
<keyword evidence="2" id="KW-1003">Cell membrane</keyword>
<evidence type="ECO:0000256" key="4">
    <source>
        <dbReference type="ARBA" id="ARBA00022989"/>
    </source>
</evidence>
<evidence type="ECO:0000256" key="3">
    <source>
        <dbReference type="ARBA" id="ARBA00022692"/>
    </source>
</evidence>
<keyword evidence="10 13" id="KW-0807">Transducer</keyword>
<dbReference type="GO" id="GO:0005886">
    <property type="term" value="C:plasma membrane"/>
    <property type="evidence" value="ECO:0007669"/>
    <property type="project" value="UniProtKB-SubCell"/>
</dbReference>
<dbReference type="Proteomes" id="UP000314294">
    <property type="component" value="Unassembled WGS sequence"/>
</dbReference>
<feature type="transmembrane region" description="Helical" evidence="15">
    <location>
        <begin position="167"/>
        <end position="188"/>
    </location>
</feature>
<evidence type="ECO:0000256" key="9">
    <source>
        <dbReference type="ARBA" id="ARBA00023180"/>
    </source>
</evidence>
<dbReference type="InterPro" id="IPR000276">
    <property type="entry name" value="GPCR_Rhodpsn"/>
</dbReference>
<comment type="subcellular location">
    <subcellularLocation>
        <location evidence="1">Cell membrane</location>
        <topology evidence="1">Multi-pass membrane protein</topology>
    </subcellularLocation>
</comment>
<dbReference type="PRINTS" id="PR01157">
    <property type="entry name" value="P2YPURNOCPTR"/>
</dbReference>
<name>A0A4Z2HWK1_9TELE</name>
<feature type="compositionally biased region" description="Polar residues" evidence="14">
    <location>
        <begin position="456"/>
        <end position="467"/>
    </location>
</feature>
<keyword evidence="5 13" id="KW-0297">G-protein coupled receptor</keyword>
<keyword evidence="18" id="KW-1185">Reference proteome</keyword>
<proteinExistence type="inferred from homology"/>
<dbReference type="PANTHER" id="PTHR24233:SF1">
    <property type="entry name" value="G-PROTEIN COUPLED RECEPTOR 34-RELATED"/>
    <property type="match status" value="1"/>
</dbReference>
<gene>
    <name evidence="17" type="primary">Gpr34</name>
    <name evidence="17" type="ORF">EYF80_019450</name>
</gene>
<dbReference type="PANTHER" id="PTHR24233">
    <property type="entry name" value="P2Y PURINOCEPTOR-RELATED G-PROTEIN COUPLED RECEPTOR"/>
    <property type="match status" value="1"/>
</dbReference>
<protein>
    <recommendedName>
        <fullName evidence="11">Probable G-protein coupled receptor 34</fullName>
    </recommendedName>
</protein>
<dbReference type="InterPro" id="IPR017452">
    <property type="entry name" value="GPCR_Rhodpsn_7TM"/>
</dbReference>
<feature type="transmembrane region" description="Helical" evidence="15">
    <location>
        <begin position="298"/>
        <end position="320"/>
    </location>
</feature>
<dbReference type="SUPFAM" id="SSF81321">
    <property type="entry name" value="Family A G protein-coupled receptor-like"/>
    <property type="match status" value="1"/>
</dbReference>
<feature type="transmembrane region" description="Helical" evidence="15">
    <location>
        <begin position="208"/>
        <end position="229"/>
    </location>
</feature>
<evidence type="ECO:0000259" key="16">
    <source>
        <dbReference type="PROSITE" id="PS50262"/>
    </source>
</evidence>
<keyword evidence="7" id="KW-1015">Disulfide bond</keyword>
<dbReference type="AlphaFoldDB" id="A0A4Z2HWK1"/>
<evidence type="ECO:0000256" key="5">
    <source>
        <dbReference type="ARBA" id="ARBA00023040"/>
    </source>
</evidence>
<sequence length="493" mass="54112">MWTEAVRDQRVSVERKGKEHQRIIIIKTRAGEPTTHICGSETREFKRSLFKIDKAKRGAADAVKRIRVTDSPEGDTATMTTYSSSFTNLTSTSSLPLPMSPLFSATSSSSSSSSSPNQTACSFDAAALRLPLAALYSLFFVFGLVGNLFALWVFLFLHSSRNSVRVFLINCAVADLVLVACLPFRVFYHVHGNRWALGSVACSVVGNLFYMNMYISITLLGLISLDRYVRLKGKGGARRGARAAMRGCGRPWSWVACGALWGLSLAALVPMIATAEDKEDGGKCFEYKARSSKAKGKAYFNAVLVLLFWLVFVMLVVSYAKIASRLLRASRDKPDLPNAHRYERTAKKSFFVLFLFSVCFGPYHAFRPVYILSQLSEAWSCDYLQLVDRTNEVMLLLSAFNSCLDPVMYFLLSGSVRKAALRALGRRLGQRLVSLNDATSNSSTADARRPSAASAFPNSGVNTPSATPRTSVSVFNSTLYCTGLNTLPPAGQP</sequence>
<dbReference type="PROSITE" id="PS50262">
    <property type="entry name" value="G_PROTEIN_RECEP_F1_2"/>
    <property type="match status" value="1"/>
</dbReference>
<keyword evidence="3 13" id="KW-0812">Transmembrane</keyword>
<evidence type="ECO:0000313" key="17">
    <source>
        <dbReference type="EMBL" id="TNN70236.1"/>
    </source>
</evidence>
<keyword evidence="4 15" id="KW-1133">Transmembrane helix</keyword>
<evidence type="ECO:0000256" key="11">
    <source>
        <dbReference type="ARBA" id="ARBA00035691"/>
    </source>
</evidence>
<keyword evidence="6 15" id="KW-0472">Membrane</keyword>
<keyword evidence="9" id="KW-0325">Glycoprotein</keyword>
<dbReference type="PRINTS" id="PR00237">
    <property type="entry name" value="GPCRRHODOPSN"/>
</dbReference>
<comment type="caution">
    <text evidence="17">The sequence shown here is derived from an EMBL/GenBank/DDBJ whole genome shotgun (WGS) entry which is preliminary data.</text>
</comment>
<feature type="transmembrane region" description="Helical" evidence="15">
    <location>
        <begin position="252"/>
        <end position="273"/>
    </location>
</feature>
<evidence type="ECO:0000256" key="8">
    <source>
        <dbReference type="ARBA" id="ARBA00023170"/>
    </source>
</evidence>
<evidence type="ECO:0000313" key="18">
    <source>
        <dbReference type="Proteomes" id="UP000314294"/>
    </source>
</evidence>
<dbReference type="FunFam" id="1.20.1070.10:FF:000150">
    <property type="entry name" value="probable G-protein coupled receptor 34"/>
    <property type="match status" value="1"/>
</dbReference>
<dbReference type="Pfam" id="PF00001">
    <property type="entry name" value="7tm_1"/>
    <property type="match status" value="1"/>
</dbReference>
<dbReference type="PROSITE" id="PS00237">
    <property type="entry name" value="G_PROTEIN_RECEP_F1_1"/>
    <property type="match status" value="1"/>
</dbReference>
<accession>A0A4Z2HWK1</accession>
<feature type="transmembrane region" description="Helical" evidence="15">
    <location>
        <begin position="350"/>
        <end position="373"/>
    </location>
</feature>
<organism evidence="17 18">
    <name type="scientific">Liparis tanakae</name>
    <name type="common">Tanaka's snailfish</name>
    <dbReference type="NCBI Taxonomy" id="230148"/>
    <lineage>
        <taxon>Eukaryota</taxon>
        <taxon>Metazoa</taxon>
        <taxon>Chordata</taxon>
        <taxon>Craniata</taxon>
        <taxon>Vertebrata</taxon>
        <taxon>Euteleostomi</taxon>
        <taxon>Actinopterygii</taxon>
        <taxon>Neopterygii</taxon>
        <taxon>Teleostei</taxon>
        <taxon>Neoteleostei</taxon>
        <taxon>Acanthomorphata</taxon>
        <taxon>Eupercaria</taxon>
        <taxon>Perciformes</taxon>
        <taxon>Cottioidei</taxon>
        <taxon>Cottales</taxon>
        <taxon>Liparidae</taxon>
        <taxon>Liparis</taxon>
    </lineage>
</organism>
<dbReference type="EMBL" id="SRLO01000165">
    <property type="protein sequence ID" value="TNN70236.1"/>
    <property type="molecule type" value="Genomic_DNA"/>
</dbReference>
<feature type="region of interest" description="Disordered" evidence="14">
    <location>
        <begin position="439"/>
        <end position="467"/>
    </location>
</feature>
<dbReference type="Gene3D" id="1.20.1070.10">
    <property type="entry name" value="Rhodopsin 7-helix transmembrane proteins"/>
    <property type="match status" value="1"/>
</dbReference>
<dbReference type="OrthoDB" id="10005568at2759"/>
<evidence type="ECO:0000256" key="6">
    <source>
        <dbReference type="ARBA" id="ARBA00023136"/>
    </source>
</evidence>
<evidence type="ECO:0000256" key="13">
    <source>
        <dbReference type="RuleBase" id="RU000688"/>
    </source>
</evidence>
<evidence type="ECO:0000256" key="15">
    <source>
        <dbReference type="SAM" id="Phobius"/>
    </source>
</evidence>
<evidence type="ECO:0000256" key="2">
    <source>
        <dbReference type="ARBA" id="ARBA00022475"/>
    </source>
</evidence>